<reference evidence="1 2" key="1">
    <citation type="journal article" date="2017" name="Water Res.">
        <title>Comammox in drinking water systems.</title>
        <authorList>
            <person name="Wang Y."/>
            <person name="Ma L."/>
            <person name="Mao Y."/>
            <person name="Jiang X."/>
            <person name="Xia Y."/>
            <person name="Yu K."/>
            <person name="Li B."/>
            <person name="Zhang T."/>
        </authorList>
    </citation>
    <scope>NUCLEOTIDE SEQUENCE [LARGE SCALE GENOMIC DNA]</scope>
    <source>
        <strain evidence="1">SG_bin8</strain>
    </source>
</reference>
<proteinExistence type="predicted"/>
<evidence type="ECO:0000313" key="2">
    <source>
        <dbReference type="Proteomes" id="UP000192872"/>
    </source>
</evidence>
<dbReference type="EMBL" id="LWDL01000031">
    <property type="protein sequence ID" value="OQW49555.1"/>
    <property type="molecule type" value="Genomic_DNA"/>
</dbReference>
<dbReference type="AlphaFoldDB" id="A0A1W9HQ18"/>
<dbReference type="Proteomes" id="UP000192872">
    <property type="component" value="Unassembled WGS sequence"/>
</dbReference>
<organism evidence="1 2">
    <name type="scientific">Candidatus Raskinella chloraquaticus</name>
    <dbReference type="NCBI Taxonomy" id="1951219"/>
    <lineage>
        <taxon>Bacteria</taxon>
        <taxon>Pseudomonadati</taxon>
        <taxon>Pseudomonadota</taxon>
        <taxon>Alphaproteobacteria</taxon>
        <taxon>Hyphomicrobiales</taxon>
        <taxon>Phreatobacteraceae</taxon>
        <taxon>Candidatus Raskinella</taxon>
    </lineage>
</organism>
<protein>
    <submittedName>
        <fullName evidence="1">Uncharacterized protein</fullName>
    </submittedName>
</protein>
<gene>
    <name evidence="1" type="ORF">A4S15_02135</name>
</gene>
<sequence>MGRVILFQNAIPFWQTDATLQDHSDLVIISGNADNEWHYTILAAHVPLLLAALTKDARSSFAVPADASVLDVLANHFAGDQNPYDDILHFLEQHAIPVTATAWLSSD</sequence>
<name>A0A1W9HQ18_9HYPH</name>
<evidence type="ECO:0000313" key="1">
    <source>
        <dbReference type="EMBL" id="OQW49555.1"/>
    </source>
</evidence>
<comment type="caution">
    <text evidence="1">The sequence shown here is derived from an EMBL/GenBank/DDBJ whole genome shotgun (WGS) entry which is preliminary data.</text>
</comment>
<accession>A0A1W9HQ18</accession>